<dbReference type="AlphaFoldDB" id="A0A0G1A936"/>
<dbReference type="SUPFAM" id="SSF53137">
    <property type="entry name" value="Translational machinery components"/>
    <property type="match status" value="1"/>
</dbReference>
<dbReference type="Proteomes" id="UP000034837">
    <property type="component" value="Unassembled WGS sequence"/>
</dbReference>
<evidence type="ECO:0000256" key="1">
    <source>
        <dbReference type="ARBA" id="ARBA00006194"/>
    </source>
</evidence>
<dbReference type="Gene3D" id="3.30.420.80">
    <property type="entry name" value="Ribosomal protein S11"/>
    <property type="match status" value="1"/>
</dbReference>
<comment type="similarity">
    <text evidence="1 7 8">Belongs to the universal ribosomal protein uS11 family.</text>
</comment>
<dbReference type="InterPro" id="IPR019981">
    <property type="entry name" value="Ribosomal_uS11_bac-type"/>
</dbReference>
<gene>
    <name evidence="7" type="primary">rpsK</name>
    <name evidence="10" type="ORF">UV20_C0001G0109</name>
</gene>
<dbReference type="FunFam" id="3.30.420.80:FF:000010">
    <property type="entry name" value="30S ribosomal protein S11"/>
    <property type="match status" value="1"/>
</dbReference>
<keyword evidence="3 7" id="KW-0694">RNA-binding</keyword>
<dbReference type="Pfam" id="PF00411">
    <property type="entry name" value="Ribosomal_S11"/>
    <property type="match status" value="1"/>
</dbReference>
<comment type="subunit">
    <text evidence="7">Part of the 30S ribosomal subunit. Interacts with proteins S7 and S18. Binds to IF-3.</text>
</comment>
<dbReference type="HAMAP" id="MF_01310">
    <property type="entry name" value="Ribosomal_uS11"/>
    <property type="match status" value="1"/>
</dbReference>
<dbReference type="GO" id="GO:0006412">
    <property type="term" value="P:translation"/>
    <property type="evidence" value="ECO:0007669"/>
    <property type="project" value="UniProtKB-UniRule"/>
</dbReference>
<dbReference type="NCBIfam" id="TIGR03632">
    <property type="entry name" value="uS11_bact"/>
    <property type="match status" value="1"/>
</dbReference>
<organism evidence="10 11">
    <name type="scientific">Candidatus Magasanikbacteria bacterium GW2011_GWA2_42_32</name>
    <dbReference type="NCBI Taxonomy" id="1619039"/>
    <lineage>
        <taxon>Bacteria</taxon>
        <taxon>Candidatus Magasanikiibacteriota</taxon>
    </lineage>
</organism>
<dbReference type="InterPro" id="IPR001971">
    <property type="entry name" value="Ribosomal_uS11"/>
</dbReference>
<evidence type="ECO:0000256" key="9">
    <source>
        <dbReference type="SAM" id="MobiDB-lite"/>
    </source>
</evidence>
<dbReference type="InterPro" id="IPR018102">
    <property type="entry name" value="Ribosomal_uS11_CS"/>
</dbReference>
<dbReference type="PIRSF" id="PIRSF002131">
    <property type="entry name" value="Ribosomal_S11"/>
    <property type="match status" value="1"/>
</dbReference>
<accession>A0A0G1A936</accession>
<dbReference type="PANTHER" id="PTHR11759">
    <property type="entry name" value="40S RIBOSOMAL PROTEIN S14/30S RIBOSOMAL PROTEIN S11"/>
    <property type="match status" value="1"/>
</dbReference>
<dbReference type="GO" id="GO:0019843">
    <property type="term" value="F:rRNA binding"/>
    <property type="evidence" value="ECO:0007669"/>
    <property type="project" value="UniProtKB-UniRule"/>
</dbReference>
<evidence type="ECO:0000256" key="5">
    <source>
        <dbReference type="ARBA" id="ARBA00023274"/>
    </source>
</evidence>
<evidence type="ECO:0000256" key="3">
    <source>
        <dbReference type="ARBA" id="ARBA00022884"/>
    </source>
</evidence>
<feature type="region of interest" description="Disordered" evidence="9">
    <location>
        <begin position="1"/>
        <end position="37"/>
    </location>
</feature>
<dbReference type="InterPro" id="IPR036967">
    <property type="entry name" value="Ribosomal_uS11_sf"/>
</dbReference>
<dbReference type="NCBIfam" id="NF003698">
    <property type="entry name" value="PRK05309.1"/>
    <property type="match status" value="1"/>
</dbReference>
<keyword evidence="5 7" id="KW-0687">Ribonucleoprotein</keyword>
<evidence type="ECO:0000256" key="2">
    <source>
        <dbReference type="ARBA" id="ARBA00022730"/>
    </source>
</evidence>
<dbReference type="PROSITE" id="PS00054">
    <property type="entry name" value="RIBOSOMAL_S11"/>
    <property type="match status" value="1"/>
</dbReference>
<name>A0A0G1A936_9BACT</name>
<dbReference type="GO" id="GO:1990904">
    <property type="term" value="C:ribonucleoprotein complex"/>
    <property type="evidence" value="ECO:0007669"/>
    <property type="project" value="UniProtKB-KW"/>
</dbReference>
<dbReference type="PATRIC" id="fig|1619039.3.peg.116"/>
<feature type="compositionally biased region" description="Basic and acidic residues" evidence="9">
    <location>
        <begin position="16"/>
        <end position="29"/>
    </location>
</feature>
<evidence type="ECO:0000256" key="8">
    <source>
        <dbReference type="RuleBase" id="RU003629"/>
    </source>
</evidence>
<dbReference type="GO" id="GO:0005840">
    <property type="term" value="C:ribosome"/>
    <property type="evidence" value="ECO:0007669"/>
    <property type="project" value="UniProtKB-KW"/>
</dbReference>
<evidence type="ECO:0000256" key="6">
    <source>
        <dbReference type="ARBA" id="ARBA00035160"/>
    </source>
</evidence>
<protein>
    <recommendedName>
        <fullName evidence="6 7">Small ribosomal subunit protein uS11</fullName>
    </recommendedName>
</protein>
<sequence>MADELKTNEAVASTAAEKKQKGGKKDKAVAKPKSRKKKAVKEVTVGRAYIHATYNNTIVTITDASGNALGWSSAGHMGFKGPKKATPYAASMVVKELVEKIQPYNVKEVSVYVRGIGAGRDGALRALYANNLSVTSIKDITPIPHNGCRPPKVRRV</sequence>
<dbReference type="EMBL" id="LCDO01000001">
    <property type="protein sequence ID" value="KKS57469.1"/>
    <property type="molecule type" value="Genomic_DNA"/>
</dbReference>
<evidence type="ECO:0000313" key="10">
    <source>
        <dbReference type="EMBL" id="KKS57469.1"/>
    </source>
</evidence>
<keyword evidence="4 7" id="KW-0689">Ribosomal protein</keyword>
<reference evidence="10 11" key="1">
    <citation type="journal article" date="2015" name="Nature">
        <title>rRNA introns, odd ribosomes, and small enigmatic genomes across a large radiation of phyla.</title>
        <authorList>
            <person name="Brown C.T."/>
            <person name="Hug L.A."/>
            <person name="Thomas B.C."/>
            <person name="Sharon I."/>
            <person name="Castelle C.J."/>
            <person name="Singh A."/>
            <person name="Wilkins M.J."/>
            <person name="Williams K.H."/>
            <person name="Banfield J.F."/>
        </authorList>
    </citation>
    <scope>NUCLEOTIDE SEQUENCE [LARGE SCALE GENOMIC DNA]</scope>
</reference>
<comment type="caution">
    <text evidence="10">The sequence shown here is derived from an EMBL/GenBank/DDBJ whole genome shotgun (WGS) entry which is preliminary data.</text>
</comment>
<evidence type="ECO:0000256" key="4">
    <source>
        <dbReference type="ARBA" id="ARBA00022980"/>
    </source>
</evidence>
<evidence type="ECO:0000313" key="11">
    <source>
        <dbReference type="Proteomes" id="UP000034837"/>
    </source>
</evidence>
<evidence type="ECO:0000256" key="7">
    <source>
        <dbReference type="HAMAP-Rule" id="MF_01310"/>
    </source>
</evidence>
<proteinExistence type="inferred from homology"/>
<dbReference type="GO" id="GO:0003735">
    <property type="term" value="F:structural constituent of ribosome"/>
    <property type="evidence" value="ECO:0007669"/>
    <property type="project" value="InterPro"/>
</dbReference>
<comment type="function">
    <text evidence="7">Located on the platform of the 30S subunit, it bridges several disparate RNA helices of the 16S rRNA. Forms part of the Shine-Dalgarno cleft in the 70S ribosome.</text>
</comment>
<keyword evidence="2 7" id="KW-0699">rRNA-binding</keyword>